<dbReference type="GO" id="GO:0008270">
    <property type="term" value="F:zinc ion binding"/>
    <property type="evidence" value="ECO:0007669"/>
    <property type="project" value="UniProtKB-KW"/>
</dbReference>
<feature type="region of interest" description="Disordered" evidence="2">
    <location>
        <begin position="183"/>
        <end position="238"/>
    </location>
</feature>
<gene>
    <name evidence="4" type="ORF">O3G_MSEX006934</name>
</gene>
<feature type="compositionally biased region" description="Polar residues" evidence="2">
    <location>
        <begin position="213"/>
        <end position="227"/>
    </location>
</feature>
<sequence>MAIGKIGPFDLHKDNWVTYADRLEQYFIANAVKDEIKVATLITLIGNEAYDLMVNLCTPNKPSSMTYDTLVELMKNHLNPKPSLLAERFKFRQRIQKSEENIANYVAELKKLSKDCGFMANGLTENLRDQFVCGLLNDDIRQKLFTEDDTISFDRAYTIAVSMEAAETNAALVEDCTRGKSGNGDSIPAAKTTSVHHGRPIKGGSGRRGATGTWATRDSPVTTSRSGKSGEYGEKRGGGAYFSRNNNSNQICNVCGREHEANTCKFKMYVCRICNREGHLKKMCPKVKGKTSMHNIEEEVALKNMVESDSDEFQIL</sequence>
<keyword evidence="1" id="KW-0863">Zinc-finger</keyword>
<evidence type="ECO:0000313" key="4">
    <source>
        <dbReference type="EMBL" id="KAG6451125.1"/>
    </source>
</evidence>
<protein>
    <recommendedName>
        <fullName evidence="3">CCHC-type domain-containing protein</fullName>
    </recommendedName>
</protein>
<name>A0A921Z519_MANSE</name>
<dbReference type="PANTHER" id="PTHR33198">
    <property type="entry name" value="ANK_REP_REGION DOMAIN-CONTAINING PROTEIN-RELATED"/>
    <property type="match status" value="1"/>
</dbReference>
<keyword evidence="1" id="KW-0479">Metal-binding</keyword>
<evidence type="ECO:0000256" key="2">
    <source>
        <dbReference type="SAM" id="MobiDB-lite"/>
    </source>
</evidence>
<organism evidence="4 5">
    <name type="scientific">Manduca sexta</name>
    <name type="common">Tobacco hawkmoth</name>
    <name type="synonym">Tobacco hornworm</name>
    <dbReference type="NCBI Taxonomy" id="7130"/>
    <lineage>
        <taxon>Eukaryota</taxon>
        <taxon>Metazoa</taxon>
        <taxon>Ecdysozoa</taxon>
        <taxon>Arthropoda</taxon>
        <taxon>Hexapoda</taxon>
        <taxon>Insecta</taxon>
        <taxon>Pterygota</taxon>
        <taxon>Neoptera</taxon>
        <taxon>Endopterygota</taxon>
        <taxon>Lepidoptera</taxon>
        <taxon>Glossata</taxon>
        <taxon>Ditrysia</taxon>
        <taxon>Bombycoidea</taxon>
        <taxon>Sphingidae</taxon>
        <taxon>Sphinginae</taxon>
        <taxon>Sphingini</taxon>
        <taxon>Manduca</taxon>
    </lineage>
</organism>
<proteinExistence type="predicted"/>
<feature type="domain" description="CCHC-type" evidence="3">
    <location>
        <begin position="271"/>
        <end position="286"/>
    </location>
</feature>
<dbReference type="GO" id="GO:0003676">
    <property type="term" value="F:nucleic acid binding"/>
    <property type="evidence" value="ECO:0007669"/>
    <property type="project" value="InterPro"/>
</dbReference>
<dbReference type="Proteomes" id="UP000791440">
    <property type="component" value="Unassembled WGS sequence"/>
</dbReference>
<evidence type="ECO:0000256" key="1">
    <source>
        <dbReference type="PROSITE-ProRule" id="PRU00047"/>
    </source>
</evidence>
<reference evidence="4" key="1">
    <citation type="journal article" date="2016" name="Insect Biochem. Mol. Biol.">
        <title>Multifaceted biological insights from a draft genome sequence of the tobacco hornworm moth, Manduca sexta.</title>
        <authorList>
            <person name="Kanost M.R."/>
            <person name="Arrese E.L."/>
            <person name="Cao X."/>
            <person name="Chen Y.R."/>
            <person name="Chellapilla S."/>
            <person name="Goldsmith M.R."/>
            <person name="Grosse-Wilde E."/>
            <person name="Heckel D.G."/>
            <person name="Herndon N."/>
            <person name="Jiang H."/>
            <person name="Papanicolaou A."/>
            <person name="Qu J."/>
            <person name="Soulages J.L."/>
            <person name="Vogel H."/>
            <person name="Walters J."/>
            <person name="Waterhouse R.M."/>
            <person name="Ahn S.J."/>
            <person name="Almeida F.C."/>
            <person name="An C."/>
            <person name="Aqrawi P."/>
            <person name="Bretschneider A."/>
            <person name="Bryant W.B."/>
            <person name="Bucks S."/>
            <person name="Chao H."/>
            <person name="Chevignon G."/>
            <person name="Christen J.M."/>
            <person name="Clarke D.F."/>
            <person name="Dittmer N.T."/>
            <person name="Ferguson L.C.F."/>
            <person name="Garavelou S."/>
            <person name="Gordon K.H.J."/>
            <person name="Gunaratna R.T."/>
            <person name="Han Y."/>
            <person name="Hauser F."/>
            <person name="He Y."/>
            <person name="Heidel-Fischer H."/>
            <person name="Hirsh A."/>
            <person name="Hu Y."/>
            <person name="Jiang H."/>
            <person name="Kalra D."/>
            <person name="Klinner C."/>
            <person name="Konig C."/>
            <person name="Kovar C."/>
            <person name="Kroll A.R."/>
            <person name="Kuwar S.S."/>
            <person name="Lee S.L."/>
            <person name="Lehman R."/>
            <person name="Li K."/>
            <person name="Li Z."/>
            <person name="Liang H."/>
            <person name="Lovelace S."/>
            <person name="Lu Z."/>
            <person name="Mansfield J.H."/>
            <person name="McCulloch K.J."/>
            <person name="Mathew T."/>
            <person name="Morton B."/>
            <person name="Muzny D.M."/>
            <person name="Neunemann D."/>
            <person name="Ongeri F."/>
            <person name="Pauchet Y."/>
            <person name="Pu L.L."/>
            <person name="Pyrousis I."/>
            <person name="Rao X.J."/>
            <person name="Redding A."/>
            <person name="Roesel C."/>
            <person name="Sanchez-Gracia A."/>
            <person name="Schaack S."/>
            <person name="Shukla A."/>
            <person name="Tetreau G."/>
            <person name="Wang Y."/>
            <person name="Xiong G.H."/>
            <person name="Traut W."/>
            <person name="Walsh T.K."/>
            <person name="Worley K.C."/>
            <person name="Wu D."/>
            <person name="Wu W."/>
            <person name="Wu Y.Q."/>
            <person name="Zhang X."/>
            <person name="Zou Z."/>
            <person name="Zucker H."/>
            <person name="Briscoe A.D."/>
            <person name="Burmester T."/>
            <person name="Clem R.J."/>
            <person name="Feyereisen R."/>
            <person name="Grimmelikhuijzen C.J.P."/>
            <person name="Hamodrakas S.J."/>
            <person name="Hansson B.S."/>
            <person name="Huguet E."/>
            <person name="Jermiin L.S."/>
            <person name="Lan Q."/>
            <person name="Lehman H.K."/>
            <person name="Lorenzen M."/>
            <person name="Merzendorfer H."/>
            <person name="Michalopoulos I."/>
            <person name="Morton D.B."/>
            <person name="Muthukrishnan S."/>
            <person name="Oakeshott J.G."/>
            <person name="Palmer W."/>
            <person name="Park Y."/>
            <person name="Passarelli A.L."/>
            <person name="Rozas J."/>
            <person name="Schwartz L.M."/>
            <person name="Smith W."/>
            <person name="Southgate A."/>
            <person name="Vilcinskas A."/>
            <person name="Vogt R."/>
            <person name="Wang P."/>
            <person name="Werren J."/>
            <person name="Yu X.Q."/>
            <person name="Zhou J.J."/>
            <person name="Brown S.J."/>
            <person name="Scherer S.E."/>
            <person name="Richards S."/>
            <person name="Blissard G.W."/>
        </authorList>
    </citation>
    <scope>NUCLEOTIDE SEQUENCE</scope>
</reference>
<dbReference type="Gene3D" id="4.10.60.10">
    <property type="entry name" value="Zinc finger, CCHC-type"/>
    <property type="match status" value="1"/>
</dbReference>
<evidence type="ECO:0000313" key="5">
    <source>
        <dbReference type="Proteomes" id="UP000791440"/>
    </source>
</evidence>
<dbReference type="AlphaFoldDB" id="A0A921Z519"/>
<evidence type="ECO:0000259" key="3">
    <source>
        <dbReference type="PROSITE" id="PS50158"/>
    </source>
</evidence>
<dbReference type="SMART" id="SM00343">
    <property type="entry name" value="ZnF_C2HC"/>
    <property type="match status" value="1"/>
</dbReference>
<reference evidence="4" key="2">
    <citation type="submission" date="2020-12" db="EMBL/GenBank/DDBJ databases">
        <authorList>
            <person name="Kanost M."/>
        </authorList>
    </citation>
    <scope>NUCLEOTIDE SEQUENCE</scope>
</reference>
<dbReference type="InterPro" id="IPR001878">
    <property type="entry name" value="Znf_CCHC"/>
</dbReference>
<accession>A0A921Z519</accession>
<keyword evidence="1" id="KW-0862">Zinc</keyword>
<dbReference type="PROSITE" id="PS50158">
    <property type="entry name" value="ZF_CCHC"/>
    <property type="match status" value="1"/>
</dbReference>
<dbReference type="EMBL" id="JH668400">
    <property type="protein sequence ID" value="KAG6451125.1"/>
    <property type="molecule type" value="Genomic_DNA"/>
</dbReference>
<comment type="caution">
    <text evidence="4">The sequence shown here is derived from an EMBL/GenBank/DDBJ whole genome shotgun (WGS) entry which is preliminary data.</text>
</comment>
<keyword evidence="5" id="KW-1185">Reference proteome</keyword>
<dbReference type="PANTHER" id="PTHR33198:SF19">
    <property type="entry name" value="CCHC-TYPE DOMAIN-CONTAINING PROTEIN"/>
    <property type="match status" value="1"/>
</dbReference>